<dbReference type="EMBL" id="CP121682">
    <property type="protein sequence ID" value="WGD44527.1"/>
    <property type="molecule type" value="Genomic_DNA"/>
</dbReference>
<evidence type="ECO:0000313" key="3">
    <source>
        <dbReference type="EMBL" id="WGD44527.1"/>
    </source>
</evidence>
<evidence type="ECO:0000256" key="1">
    <source>
        <dbReference type="SAM" id="MobiDB-lite"/>
    </source>
</evidence>
<dbReference type="InterPro" id="IPR001387">
    <property type="entry name" value="Cro/C1-type_HTH"/>
</dbReference>
<dbReference type="RefSeq" id="WP_279337586.1">
    <property type="nucleotide sequence ID" value="NZ_CP121682.1"/>
</dbReference>
<dbReference type="CDD" id="cd00093">
    <property type="entry name" value="HTH_XRE"/>
    <property type="match status" value="1"/>
</dbReference>
<reference evidence="3 4" key="1">
    <citation type="submission" date="2023-03" db="EMBL/GenBank/DDBJ databases">
        <authorList>
            <person name="Mo P."/>
        </authorList>
    </citation>
    <scope>NUCLEOTIDE SEQUENCE [LARGE SCALE GENOMIC DNA]</scope>
    <source>
        <strain evidence="3 4">HUAS 5</strain>
    </source>
</reference>
<feature type="domain" description="HTH cro/C1-type" evidence="2">
    <location>
        <begin position="57"/>
        <end position="111"/>
    </location>
</feature>
<dbReference type="PROSITE" id="PS50943">
    <property type="entry name" value="HTH_CROC1"/>
    <property type="match status" value="1"/>
</dbReference>
<feature type="region of interest" description="Disordered" evidence="1">
    <location>
        <begin position="1"/>
        <end position="48"/>
    </location>
</feature>
<protein>
    <submittedName>
        <fullName evidence="3">Helix-turn-helix transcriptional regulator</fullName>
    </submittedName>
</protein>
<dbReference type="InterPro" id="IPR010982">
    <property type="entry name" value="Lambda_DNA-bd_dom_sf"/>
</dbReference>
<dbReference type="Gene3D" id="1.10.260.40">
    <property type="entry name" value="lambda repressor-like DNA-binding domains"/>
    <property type="match status" value="1"/>
</dbReference>
<dbReference type="SUPFAM" id="SSF47413">
    <property type="entry name" value="lambda repressor-like DNA-binding domains"/>
    <property type="match status" value="1"/>
</dbReference>
<name>A0ABY8KDZ6_9ACTN</name>
<proteinExistence type="predicted"/>
<evidence type="ECO:0000259" key="2">
    <source>
        <dbReference type="PROSITE" id="PS50943"/>
    </source>
</evidence>
<accession>A0ABY8KDZ6</accession>
<evidence type="ECO:0000313" key="4">
    <source>
        <dbReference type="Proteomes" id="UP001216440"/>
    </source>
</evidence>
<dbReference type="Proteomes" id="UP001216440">
    <property type="component" value="Chromosome"/>
</dbReference>
<organism evidence="3 4">
    <name type="scientific">Streptomyces cathayae</name>
    <dbReference type="NCBI Taxonomy" id="3031124"/>
    <lineage>
        <taxon>Bacteria</taxon>
        <taxon>Bacillati</taxon>
        <taxon>Actinomycetota</taxon>
        <taxon>Actinomycetes</taxon>
        <taxon>Kitasatosporales</taxon>
        <taxon>Streptomycetaceae</taxon>
        <taxon>Streptomyces</taxon>
    </lineage>
</organism>
<dbReference type="SMART" id="SM00530">
    <property type="entry name" value="HTH_XRE"/>
    <property type="match status" value="1"/>
</dbReference>
<feature type="compositionally biased region" description="Pro residues" evidence="1">
    <location>
        <begin position="30"/>
        <end position="46"/>
    </location>
</feature>
<sequence length="155" mass="16390">MSNQAPLDVRVLPLRPAAPRPEPARRAAAPPGPAPTAPAPAPPPREPLWRDLVGDVLRRERLAQERTLKDVADTARISMPYLSEVERGRKEASSEVLAAAAQALGLGLGDLLSRAQGELVRVTGLRTPTGLRAPTGRGTNRGTPRASYDGLCLAA</sequence>
<feature type="region of interest" description="Disordered" evidence="1">
    <location>
        <begin position="128"/>
        <end position="149"/>
    </location>
</feature>
<gene>
    <name evidence="3" type="ORF">PYS65_32775</name>
</gene>
<keyword evidence="4" id="KW-1185">Reference proteome</keyword>
<dbReference type="Pfam" id="PF01381">
    <property type="entry name" value="HTH_3"/>
    <property type="match status" value="1"/>
</dbReference>